<keyword evidence="3" id="KW-1185">Reference proteome</keyword>
<protein>
    <recommendedName>
        <fullName evidence="4">Proteophosphoglycan 5</fullName>
    </recommendedName>
</protein>
<feature type="compositionally biased region" description="Basic and acidic residues" evidence="1">
    <location>
        <begin position="468"/>
        <end position="478"/>
    </location>
</feature>
<feature type="compositionally biased region" description="Basic and acidic residues" evidence="1">
    <location>
        <begin position="172"/>
        <end position="182"/>
    </location>
</feature>
<proteinExistence type="predicted"/>
<dbReference type="InterPro" id="IPR028322">
    <property type="entry name" value="PNRC-like_rgn"/>
</dbReference>
<dbReference type="STRING" id="1745343.A0A2J6QQ05"/>
<evidence type="ECO:0000313" key="3">
    <source>
        <dbReference type="Proteomes" id="UP000235672"/>
    </source>
</evidence>
<feature type="non-terminal residue" evidence="2">
    <location>
        <position position="478"/>
    </location>
</feature>
<feature type="compositionally biased region" description="Polar residues" evidence="1">
    <location>
        <begin position="379"/>
        <end position="409"/>
    </location>
</feature>
<dbReference type="Pfam" id="PF15365">
    <property type="entry name" value="PNRC"/>
    <property type="match status" value="1"/>
</dbReference>
<accession>A0A2J6QQ05</accession>
<name>A0A2J6QQ05_9HELO</name>
<gene>
    <name evidence="2" type="ORF">NA56DRAFT_541821</name>
</gene>
<feature type="compositionally biased region" description="Low complexity" evidence="1">
    <location>
        <begin position="26"/>
        <end position="38"/>
    </location>
</feature>
<organism evidence="2 3">
    <name type="scientific">Hyaloscypha hepaticicola</name>
    <dbReference type="NCBI Taxonomy" id="2082293"/>
    <lineage>
        <taxon>Eukaryota</taxon>
        <taxon>Fungi</taxon>
        <taxon>Dikarya</taxon>
        <taxon>Ascomycota</taxon>
        <taxon>Pezizomycotina</taxon>
        <taxon>Leotiomycetes</taxon>
        <taxon>Helotiales</taxon>
        <taxon>Hyaloscyphaceae</taxon>
        <taxon>Hyaloscypha</taxon>
    </lineage>
</organism>
<evidence type="ECO:0008006" key="4">
    <source>
        <dbReference type="Google" id="ProtNLM"/>
    </source>
</evidence>
<feature type="compositionally biased region" description="Low complexity" evidence="1">
    <location>
        <begin position="144"/>
        <end position="155"/>
    </location>
</feature>
<feature type="compositionally biased region" description="Basic and acidic residues" evidence="1">
    <location>
        <begin position="199"/>
        <end position="218"/>
    </location>
</feature>
<feature type="compositionally biased region" description="Polar residues" evidence="1">
    <location>
        <begin position="420"/>
        <end position="438"/>
    </location>
</feature>
<dbReference type="Proteomes" id="UP000235672">
    <property type="component" value="Unassembled WGS sequence"/>
</dbReference>
<feature type="region of interest" description="Disordered" evidence="1">
    <location>
        <begin position="1"/>
        <end position="268"/>
    </location>
</feature>
<feature type="compositionally biased region" description="Polar residues" evidence="1">
    <location>
        <begin position="110"/>
        <end position="134"/>
    </location>
</feature>
<dbReference type="OrthoDB" id="2142961at2759"/>
<sequence length="478" mass="51094">MSAETPSRGHRHSRSAAMPPASALSQNPQNPHHLNQQAHLRKSQSETKSNKPAAAFQSTTPPQTPRRDNQPASQNSKTNALESGSKHKSRNKNRPKNVNTSPAVMRNDRSTPPLTGAQSTGIPFSGRPINTPSTAAYAGPTFHASPAPSALPIPSFYSKSVPDSPGVKGLKSVKEPPLKKETSSPSNLFTPPPASNPFQREESPLDFFFRADREEKARARSASSTQPAVAATGPFQPPIESPRSSQTPPALPTHSRPRQGHSSKISAGGMFAMELDGEPDAGTTYGPAFSTPYAQRIRAARASSEPVQSIEQPCLDPQQSLNKSEALKAYLFSDHTGLNLSGVTSTSPQNSASSRIHQNPSAHATGLRTAGAPARPYYSNYSQEGSSQNSRQSGRTSGLRQEVTPTKTPIRTPDHIGPYSHSQKLFSNPSPSPANDFNSILTSPSPSHPSSTGLSSENKTSDIQGMEESLRRILKLDS</sequence>
<feature type="compositionally biased region" description="Basic residues" evidence="1">
    <location>
        <begin position="86"/>
        <end position="95"/>
    </location>
</feature>
<dbReference type="GO" id="GO:0016071">
    <property type="term" value="P:mRNA metabolic process"/>
    <property type="evidence" value="ECO:0007669"/>
    <property type="project" value="UniProtKB-ARBA"/>
</dbReference>
<evidence type="ECO:0000313" key="2">
    <source>
        <dbReference type="EMBL" id="PMD28345.1"/>
    </source>
</evidence>
<feature type="compositionally biased region" description="Polar residues" evidence="1">
    <location>
        <begin position="70"/>
        <end position="82"/>
    </location>
</feature>
<feature type="region of interest" description="Disordered" evidence="1">
    <location>
        <begin position="337"/>
        <end position="478"/>
    </location>
</feature>
<feature type="compositionally biased region" description="Polar residues" evidence="1">
    <location>
        <begin position="337"/>
        <end position="362"/>
    </location>
</feature>
<evidence type="ECO:0000256" key="1">
    <source>
        <dbReference type="SAM" id="MobiDB-lite"/>
    </source>
</evidence>
<feature type="compositionally biased region" description="Polar residues" evidence="1">
    <location>
        <begin position="305"/>
        <end position="318"/>
    </location>
</feature>
<dbReference type="AlphaFoldDB" id="A0A2J6QQ05"/>
<feature type="compositionally biased region" description="Low complexity" evidence="1">
    <location>
        <begin position="439"/>
        <end position="456"/>
    </location>
</feature>
<dbReference type="EMBL" id="KZ613464">
    <property type="protein sequence ID" value="PMD28345.1"/>
    <property type="molecule type" value="Genomic_DNA"/>
</dbReference>
<reference evidence="2 3" key="1">
    <citation type="submission" date="2016-05" db="EMBL/GenBank/DDBJ databases">
        <title>A degradative enzymes factory behind the ericoid mycorrhizal symbiosis.</title>
        <authorList>
            <consortium name="DOE Joint Genome Institute"/>
            <person name="Martino E."/>
            <person name="Morin E."/>
            <person name="Grelet G."/>
            <person name="Kuo A."/>
            <person name="Kohler A."/>
            <person name="Daghino S."/>
            <person name="Barry K."/>
            <person name="Choi C."/>
            <person name="Cichocki N."/>
            <person name="Clum A."/>
            <person name="Copeland A."/>
            <person name="Hainaut M."/>
            <person name="Haridas S."/>
            <person name="Labutti K."/>
            <person name="Lindquist E."/>
            <person name="Lipzen A."/>
            <person name="Khouja H.-R."/>
            <person name="Murat C."/>
            <person name="Ohm R."/>
            <person name="Olson A."/>
            <person name="Spatafora J."/>
            <person name="Veneault-Fourrey C."/>
            <person name="Henrissat B."/>
            <person name="Grigoriev I."/>
            <person name="Martin F."/>
            <person name="Perotto S."/>
        </authorList>
    </citation>
    <scope>NUCLEOTIDE SEQUENCE [LARGE SCALE GENOMIC DNA]</scope>
    <source>
        <strain evidence="2 3">UAMH 7357</strain>
    </source>
</reference>
<feature type="region of interest" description="Disordered" evidence="1">
    <location>
        <begin position="299"/>
        <end position="318"/>
    </location>
</feature>